<comment type="caution">
    <text evidence="10">The sequence shown here is derived from an EMBL/GenBank/DDBJ whole genome shotgun (WGS) entry which is preliminary data.</text>
</comment>
<dbReference type="InterPro" id="IPR001206">
    <property type="entry name" value="Diacylglycerol_kinase_cat_dom"/>
</dbReference>
<keyword evidence="12" id="KW-1185">Reference proteome</keyword>
<evidence type="ECO:0000256" key="6">
    <source>
        <dbReference type="ARBA" id="ARBA00022840"/>
    </source>
</evidence>
<organism evidence="10 12">
    <name type="scientific">Lacisediminihabitans changchengi</name>
    <dbReference type="NCBI Taxonomy" id="2787634"/>
    <lineage>
        <taxon>Bacteria</taxon>
        <taxon>Bacillati</taxon>
        <taxon>Actinomycetota</taxon>
        <taxon>Actinomycetes</taxon>
        <taxon>Micrococcales</taxon>
        <taxon>Microbacteriaceae</taxon>
        <taxon>Lacisediminihabitans</taxon>
    </lineage>
</organism>
<gene>
    <name evidence="10" type="ORF">IV501_04685</name>
    <name evidence="11" type="ORF">IV501_09940</name>
</gene>
<evidence type="ECO:0000256" key="4">
    <source>
        <dbReference type="ARBA" id="ARBA00022741"/>
    </source>
</evidence>
<keyword evidence="7" id="KW-0443">Lipid metabolism</keyword>
<dbReference type="GO" id="GO:0008654">
    <property type="term" value="P:phospholipid biosynthetic process"/>
    <property type="evidence" value="ECO:0007669"/>
    <property type="project" value="UniProtKB-KW"/>
</dbReference>
<feature type="domain" description="DAGKc" evidence="9">
    <location>
        <begin position="1"/>
        <end position="131"/>
    </location>
</feature>
<dbReference type="InterPro" id="IPR017438">
    <property type="entry name" value="ATP-NAD_kinase_N"/>
</dbReference>
<dbReference type="Pfam" id="PF19279">
    <property type="entry name" value="YegS_C"/>
    <property type="match status" value="1"/>
</dbReference>
<keyword evidence="5 10" id="KW-0418">Kinase</keyword>
<dbReference type="GO" id="GO:0005886">
    <property type="term" value="C:plasma membrane"/>
    <property type="evidence" value="ECO:0007669"/>
    <property type="project" value="TreeGrafter"/>
</dbReference>
<sequence length="321" mass="34906">MTENRAAVVYNPTKVDIDALRAAVAREETSAGWAETLWFETSADDPGAGQTAQAIEQGATVVIAAGGDGTVRYVAQQLHGSPAALALLPAGTGNLLARNLQLTLSDLDHSVRTAFRGVDKRIDLAWASIERADGSRSRHAYLVMAGFGLDAKMLAGTDEQAKKRLGWIAYVGALGRALLDKNELRMRYQLDGSGTKSLQAHTMIVGNVGTLRANVLLLPEAKVDDGLFEIVFFRPEGIIGWVEILWKVIWENGVLRRTPLGKRLIGPDVNALRYVKGKDLKVRLGRPEEVELDGDPFGEAVAFHTWIDSDGIRTRVPAEDQ</sequence>
<comment type="cofactor">
    <cofactor evidence="1">
        <name>Mg(2+)</name>
        <dbReference type="ChEBI" id="CHEBI:18420"/>
    </cofactor>
</comment>
<dbReference type="InterPro" id="IPR045540">
    <property type="entry name" value="YegS/DAGK_C"/>
</dbReference>
<comment type="similarity">
    <text evidence="2">Belongs to the diacylglycerol/lipid kinase family.</text>
</comment>
<evidence type="ECO:0000259" key="9">
    <source>
        <dbReference type="PROSITE" id="PS50146"/>
    </source>
</evidence>
<dbReference type="EMBL" id="JAEPES010000001">
    <property type="protein sequence ID" value="MBK4346921.1"/>
    <property type="molecule type" value="Genomic_DNA"/>
</dbReference>
<evidence type="ECO:0000313" key="11">
    <source>
        <dbReference type="EMBL" id="MBK4347956.1"/>
    </source>
</evidence>
<keyword evidence="7" id="KW-0594">Phospholipid biosynthesis</keyword>
<evidence type="ECO:0000256" key="5">
    <source>
        <dbReference type="ARBA" id="ARBA00022777"/>
    </source>
</evidence>
<evidence type="ECO:0000256" key="1">
    <source>
        <dbReference type="ARBA" id="ARBA00001946"/>
    </source>
</evidence>
<dbReference type="Pfam" id="PF00781">
    <property type="entry name" value="DAGK_cat"/>
    <property type="match status" value="1"/>
</dbReference>
<evidence type="ECO:0000313" key="12">
    <source>
        <dbReference type="Proteomes" id="UP000636458"/>
    </source>
</evidence>
<evidence type="ECO:0000256" key="8">
    <source>
        <dbReference type="ARBA" id="ARBA00023264"/>
    </source>
</evidence>
<dbReference type="EMBL" id="JAEPES010000003">
    <property type="protein sequence ID" value="MBK4347956.1"/>
    <property type="molecule type" value="Genomic_DNA"/>
</dbReference>
<dbReference type="PANTHER" id="PTHR12358:SF106">
    <property type="entry name" value="LIPID KINASE YEGS"/>
    <property type="match status" value="1"/>
</dbReference>
<dbReference type="GO" id="GO:0016301">
    <property type="term" value="F:kinase activity"/>
    <property type="evidence" value="ECO:0007669"/>
    <property type="project" value="UniProtKB-KW"/>
</dbReference>
<evidence type="ECO:0000256" key="2">
    <source>
        <dbReference type="ARBA" id="ARBA00005983"/>
    </source>
</evidence>
<protein>
    <submittedName>
        <fullName evidence="10">Diacylglycerol kinase</fullName>
    </submittedName>
</protein>
<keyword evidence="8" id="KW-1208">Phospholipid metabolism</keyword>
<reference evidence="10" key="1">
    <citation type="submission" date="2021-01" db="EMBL/GenBank/DDBJ databases">
        <title>Lacisediminihabitans sp. nov. strain G11-30, isolated from Antarctic Soil.</title>
        <authorList>
            <person name="Li J."/>
        </authorList>
    </citation>
    <scope>NUCLEOTIDE SEQUENCE</scope>
    <source>
        <strain evidence="10">G11-30</strain>
    </source>
</reference>
<keyword evidence="7" id="KW-0444">Lipid biosynthesis</keyword>
<accession>A0A934W2K6</accession>
<dbReference type="InterPro" id="IPR016064">
    <property type="entry name" value="NAD/diacylglycerol_kinase_sf"/>
</dbReference>
<keyword evidence="3" id="KW-0808">Transferase</keyword>
<keyword evidence="4" id="KW-0547">Nucleotide-binding</keyword>
<dbReference type="SUPFAM" id="SSF111331">
    <property type="entry name" value="NAD kinase/diacylglycerol kinase-like"/>
    <property type="match status" value="1"/>
</dbReference>
<dbReference type="Gene3D" id="3.40.50.10330">
    <property type="entry name" value="Probable inorganic polyphosphate/atp-NAD kinase, domain 1"/>
    <property type="match status" value="1"/>
</dbReference>
<dbReference type="RefSeq" id="WP_200555203.1">
    <property type="nucleotide sequence ID" value="NZ_JAEPES010000001.1"/>
</dbReference>
<proteinExistence type="inferred from homology"/>
<evidence type="ECO:0000313" key="10">
    <source>
        <dbReference type="EMBL" id="MBK4346921.1"/>
    </source>
</evidence>
<name>A0A934W2K6_9MICO</name>
<dbReference type="Gene3D" id="2.60.200.40">
    <property type="match status" value="1"/>
</dbReference>
<evidence type="ECO:0000256" key="7">
    <source>
        <dbReference type="ARBA" id="ARBA00023209"/>
    </source>
</evidence>
<dbReference type="AlphaFoldDB" id="A0A934W2K6"/>
<dbReference type="Proteomes" id="UP000636458">
    <property type="component" value="Unassembled WGS sequence"/>
</dbReference>
<keyword evidence="6" id="KW-0067">ATP-binding</keyword>
<dbReference type="GO" id="GO:0005524">
    <property type="term" value="F:ATP binding"/>
    <property type="evidence" value="ECO:0007669"/>
    <property type="project" value="UniProtKB-KW"/>
</dbReference>
<dbReference type="PANTHER" id="PTHR12358">
    <property type="entry name" value="SPHINGOSINE KINASE"/>
    <property type="match status" value="1"/>
</dbReference>
<evidence type="ECO:0000256" key="3">
    <source>
        <dbReference type="ARBA" id="ARBA00022679"/>
    </source>
</evidence>
<dbReference type="InterPro" id="IPR050187">
    <property type="entry name" value="Lipid_Phosphate_FormReg"/>
</dbReference>
<dbReference type="PROSITE" id="PS50146">
    <property type="entry name" value="DAGK"/>
    <property type="match status" value="1"/>
</dbReference>